<dbReference type="Gene3D" id="3.40.1280.10">
    <property type="match status" value="1"/>
</dbReference>
<dbReference type="Proteomes" id="UP001560573">
    <property type="component" value="Unassembled WGS sequence"/>
</dbReference>
<dbReference type="InterPro" id="IPR029026">
    <property type="entry name" value="tRNA_m1G_MTases_N"/>
</dbReference>
<dbReference type="PANTHER" id="PTHR43191:SF2">
    <property type="entry name" value="RRNA METHYLTRANSFERASE 3, MITOCHONDRIAL"/>
    <property type="match status" value="1"/>
</dbReference>
<dbReference type="CDD" id="cd18109">
    <property type="entry name" value="SpoU-like_RNA-MTase"/>
    <property type="match status" value="1"/>
</dbReference>
<protein>
    <submittedName>
        <fullName evidence="5">RNA methyltransferase</fullName>
    </submittedName>
</protein>
<keyword evidence="6" id="KW-1185">Reference proteome</keyword>
<dbReference type="PANTHER" id="PTHR43191">
    <property type="entry name" value="RRNA METHYLTRANSFERASE 3"/>
    <property type="match status" value="1"/>
</dbReference>
<dbReference type="GO" id="GO:0032259">
    <property type="term" value="P:methylation"/>
    <property type="evidence" value="ECO:0007669"/>
    <property type="project" value="UniProtKB-KW"/>
</dbReference>
<comment type="similarity">
    <text evidence="1">Belongs to the class IV-like SAM-binding methyltransferase superfamily. RNA methyltransferase TrmH family.</text>
</comment>
<accession>A0ABV3Z907</accession>
<dbReference type="InterPro" id="IPR001537">
    <property type="entry name" value="SpoU_MeTrfase"/>
</dbReference>
<dbReference type="InterPro" id="IPR029028">
    <property type="entry name" value="Alpha/beta_knot_MTases"/>
</dbReference>
<evidence type="ECO:0000259" key="4">
    <source>
        <dbReference type="SMART" id="SM00967"/>
    </source>
</evidence>
<dbReference type="InterPro" id="IPR051259">
    <property type="entry name" value="rRNA_Methyltransferase"/>
</dbReference>
<feature type="domain" description="RNA 2-O ribose methyltransferase substrate binding" evidence="4">
    <location>
        <begin position="26"/>
        <end position="92"/>
    </location>
</feature>
<name>A0ABV3Z907_9BACT</name>
<gene>
    <name evidence="5" type="ORF">QTN47_02440</name>
</gene>
<dbReference type="Gene3D" id="3.30.1330.30">
    <property type="match status" value="1"/>
</dbReference>
<dbReference type="Pfam" id="PF00588">
    <property type="entry name" value="SpoU_methylase"/>
    <property type="match status" value="1"/>
</dbReference>
<dbReference type="InterPro" id="IPR053888">
    <property type="entry name" value="MRM3-like_sub_bind"/>
</dbReference>
<organism evidence="5 6">
    <name type="scientific">Danxiaibacter flavus</name>
    <dbReference type="NCBI Taxonomy" id="3049108"/>
    <lineage>
        <taxon>Bacteria</taxon>
        <taxon>Pseudomonadati</taxon>
        <taxon>Bacteroidota</taxon>
        <taxon>Chitinophagia</taxon>
        <taxon>Chitinophagales</taxon>
        <taxon>Chitinophagaceae</taxon>
        <taxon>Danxiaibacter</taxon>
    </lineage>
</organism>
<comment type="caution">
    <text evidence="5">The sequence shown here is derived from an EMBL/GenBank/DDBJ whole genome shotgun (WGS) entry which is preliminary data.</text>
</comment>
<keyword evidence="3" id="KW-0808">Transferase</keyword>
<evidence type="ECO:0000313" key="5">
    <source>
        <dbReference type="EMBL" id="MEX6686333.1"/>
    </source>
</evidence>
<keyword evidence="2 5" id="KW-0489">Methyltransferase</keyword>
<dbReference type="SUPFAM" id="SSF55315">
    <property type="entry name" value="L30e-like"/>
    <property type="match status" value="1"/>
</dbReference>
<dbReference type="InterPro" id="IPR013123">
    <property type="entry name" value="SpoU_subst-bd"/>
</dbReference>
<dbReference type="RefSeq" id="WP_369327726.1">
    <property type="nucleotide sequence ID" value="NZ_JAULBC010000001.1"/>
</dbReference>
<evidence type="ECO:0000256" key="2">
    <source>
        <dbReference type="ARBA" id="ARBA00022603"/>
    </source>
</evidence>
<sequence>MISKNEIKYIQSLYHKKNRDIENTFIAEGAKIVDEILQQSYHVKKIFATEGWSNADLKQTAFAQIAEHELQKISQLQTPNHVLALVEKKKLPESPDLNNKLTLVLDGIQDPGNLGTIIRIADWFNITQIVAAPDTVDVYNSKVIQSTMASFMRVNVWYKDLPGFLAGCKLPVYGAMLDGENVYSKKIKEGLLVIGNESKGIRTEIQSFIQHKLTIPKIGAAESLNAAVATGIILSHIL</sequence>
<dbReference type="Pfam" id="PF22435">
    <property type="entry name" value="MRM3-like_sub_bind"/>
    <property type="match status" value="1"/>
</dbReference>
<dbReference type="SMART" id="SM00967">
    <property type="entry name" value="SpoU_sub_bind"/>
    <property type="match status" value="1"/>
</dbReference>
<evidence type="ECO:0000256" key="3">
    <source>
        <dbReference type="ARBA" id="ARBA00022679"/>
    </source>
</evidence>
<evidence type="ECO:0000256" key="1">
    <source>
        <dbReference type="ARBA" id="ARBA00007228"/>
    </source>
</evidence>
<evidence type="ECO:0000313" key="6">
    <source>
        <dbReference type="Proteomes" id="UP001560573"/>
    </source>
</evidence>
<dbReference type="InterPro" id="IPR029064">
    <property type="entry name" value="Ribosomal_eL30-like_sf"/>
</dbReference>
<dbReference type="SUPFAM" id="SSF75217">
    <property type="entry name" value="alpha/beta knot"/>
    <property type="match status" value="1"/>
</dbReference>
<dbReference type="EMBL" id="JAULBC010000001">
    <property type="protein sequence ID" value="MEX6686333.1"/>
    <property type="molecule type" value="Genomic_DNA"/>
</dbReference>
<reference evidence="5 6" key="1">
    <citation type="submission" date="2023-07" db="EMBL/GenBank/DDBJ databases">
        <authorList>
            <person name="Lian W.-H."/>
        </authorList>
    </citation>
    <scope>NUCLEOTIDE SEQUENCE [LARGE SCALE GENOMIC DNA]</scope>
    <source>
        <strain evidence="5 6">SYSU DXS3180</strain>
    </source>
</reference>
<proteinExistence type="inferred from homology"/>
<dbReference type="GO" id="GO:0008168">
    <property type="term" value="F:methyltransferase activity"/>
    <property type="evidence" value="ECO:0007669"/>
    <property type="project" value="UniProtKB-KW"/>
</dbReference>